<feature type="region of interest" description="Disordered" evidence="5">
    <location>
        <begin position="47"/>
        <end position="70"/>
    </location>
</feature>
<evidence type="ECO:0000256" key="1">
    <source>
        <dbReference type="ARBA" id="ARBA00022723"/>
    </source>
</evidence>
<dbReference type="InterPro" id="IPR050783">
    <property type="entry name" value="Oxylipin_biosynth_metab"/>
</dbReference>
<accession>A0A1X2I835</accession>
<dbReference type="Pfam" id="PF03098">
    <property type="entry name" value="An_peroxidase"/>
    <property type="match status" value="3"/>
</dbReference>
<proteinExistence type="predicted"/>
<dbReference type="STRING" id="90262.A0A1X2I835"/>
<dbReference type="SUPFAM" id="SSF48113">
    <property type="entry name" value="Heme-dependent peroxidases"/>
    <property type="match status" value="1"/>
</dbReference>
<keyword evidence="2" id="KW-0223">Dioxygenase</keyword>
<dbReference type="Gene3D" id="1.10.640.10">
    <property type="entry name" value="Haem peroxidase domain superfamily, animal type"/>
    <property type="match status" value="1"/>
</dbReference>
<keyword evidence="4" id="KW-0408">Iron</keyword>
<evidence type="ECO:0000313" key="7">
    <source>
        <dbReference type="Proteomes" id="UP000193560"/>
    </source>
</evidence>
<dbReference type="InterPro" id="IPR019791">
    <property type="entry name" value="Haem_peroxidase_animal"/>
</dbReference>
<evidence type="ECO:0000256" key="4">
    <source>
        <dbReference type="ARBA" id="ARBA00023004"/>
    </source>
</evidence>
<keyword evidence="6" id="KW-0575">Peroxidase</keyword>
<dbReference type="GO" id="GO:0020037">
    <property type="term" value="F:heme binding"/>
    <property type="evidence" value="ECO:0007669"/>
    <property type="project" value="InterPro"/>
</dbReference>
<dbReference type="InterPro" id="IPR037120">
    <property type="entry name" value="Haem_peroxidase_sf_animal"/>
</dbReference>
<comment type="caution">
    <text evidence="6">The sequence shown here is derived from an EMBL/GenBank/DDBJ whole genome shotgun (WGS) entry which is preliminary data.</text>
</comment>
<sequence>MTIQAPMTNTHNDKEHKKLHDYITTIERDLGREGLVNTLKELVIANADSSSSSTTTSDPTTTTTATAAKKKGGLQLRKSFGNYSSQPTGLSWKAQALVKDLEHLFGITPQRTGAIKEVLTLPFSQQRILMGALVERLLVSGGAPMNDRSGTLEATVNILEVLGPNGKDLVNETLQPLMKYYHNTIPKPYITYVGNSFRTADGSFNSLVYPTVGTAGNNYVRNVNSFAKVNEQLPPPHLVFERLLKRPHGHFTPHKSGINMLLFYLAIFVTHDLFYTDRKNPKRNLTSSYLDMSPLYGFNRTDQESVRQMKNGLLKPDQWFDKRLVLQPPGVGALLVLFNRNHNYAAKHLLDINENGRFNYGPGEMLATVEEQDEELFQTARLINNACFRNIIIHEYLRSIFGSDQDSDFVFDPLQQPLAPPIYGNEVSIEFNVIYRWHAALGKQDEEWLDSVMTVLGNELKQYQKQQQSQGTAAPGPAPGPTTTTTTTTTGGGTDQSGFEAFIQPFNDHFVKASQEELAMGLPLAGMHRDLSTGKFDDAALGKAIRDGYTQVASEIGHGQNIPASFEHIEMAGIMQARQLKCCYFNEFREYLDLMPLKTFKDFSEKVEVQQALKDLYGTPDKVELYAGVMVERTLMIGLRLPYTMTRGVLSDAINLLRNDRFLNQELTPNNLTNWGYEFSQGDPEQYNRVLPKMIRLHFETPNGQPLFTPDEVKNLFVAPGYHGNSANQ</sequence>
<evidence type="ECO:0000313" key="6">
    <source>
        <dbReference type="EMBL" id="ORZ11462.1"/>
    </source>
</evidence>
<evidence type="ECO:0000256" key="2">
    <source>
        <dbReference type="ARBA" id="ARBA00022964"/>
    </source>
</evidence>
<dbReference type="GO" id="GO:0006631">
    <property type="term" value="P:fatty acid metabolic process"/>
    <property type="evidence" value="ECO:0007669"/>
    <property type="project" value="UniProtKB-ARBA"/>
</dbReference>
<protein>
    <submittedName>
        <fullName evidence="6">Heme peroxidase</fullName>
    </submittedName>
</protein>
<keyword evidence="1" id="KW-0479">Metal-binding</keyword>
<feature type="region of interest" description="Disordered" evidence="5">
    <location>
        <begin position="466"/>
        <end position="498"/>
    </location>
</feature>
<dbReference type="Proteomes" id="UP000193560">
    <property type="component" value="Unassembled WGS sequence"/>
</dbReference>
<gene>
    <name evidence="6" type="ORF">BCR42DRAFT_421167</name>
</gene>
<dbReference type="GO" id="GO:0006979">
    <property type="term" value="P:response to oxidative stress"/>
    <property type="evidence" value="ECO:0007669"/>
    <property type="project" value="InterPro"/>
</dbReference>
<dbReference type="PANTHER" id="PTHR11903:SF37">
    <property type="entry name" value="PSI-PRODUCING OXYGENASE A"/>
    <property type="match status" value="1"/>
</dbReference>
<dbReference type="PROSITE" id="PS50292">
    <property type="entry name" value="PEROXIDASE_3"/>
    <property type="match status" value="1"/>
</dbReference>
<evidence type="ECO:0000256" key="5">
    <source>
        <dbReference type="SAM" id="MobiDB-lite"/>
    </source>
</evidence>
<dbReference type="EMBL" id="MCGE01000021">
    <property type="protein sequence ID" value="ORZ11462.1"/>
    <property type="molecule type" value="Genomic_DNA"/>
</dbReference>
<evidence type="ECO:0000256" key="3">
    <source>
        <dbReference type="ARBA" id="ARBA00023002"/>
    </source>
</evidence>
<dbReference type="PANTHER" id="PTHR11903">
    <property type="entry name" value="PROSTAGLANDIN G/H SYNTHASE"/>
    <property type="match status" value="1"/>
</dbReference>
<name>A0A1X2I835_9FUNG</name>
<dbReference type="GO" id="GO:0004601">
    <property type="term" value="F:peroxidase activity"/>
    <property type="evidence" value="ECO:0007669"/>
    <property type="project" value="UniProtKB-KW"/>
</dbReference>
<keyword evidence="7" id="KW-1185">Reference proteome</keyword>
<feature type="compositionally biased region" description="Low complexity" evidence="5">
    <location>
        <begin position="466"/>
        <end position="489"/>
    </location>
</feature>
<organism evidence="6 7">
    <name type="scientific">Absidia repens</name>
    <dbReference type="NCBI Taxonomy" id="90262"/>
    <lineage>
        <taxon>Eukaryota</taxon>
        <taxon>Fungi</taxon>
        <taxon>Fungi incertae sedis</taxon>
        <taxon>Mucoromycota</taxon>
        <taxon>Mucoromycotina</taxon>
        <taxon>Mucoromycetes</taxon>
        <taxon>Mucorales</taxon>
        <taxon>Cunninghamellaceae</taxon>
        <taxon>Absidia</taxon>
    </lineage>
</organism>
<keyword evidence="3" id="KW-0560">Oxidoreductase</keyword>
<dbReference type="GO" id="GO:0051213">
    <property type="term" value="F:dioxygenase activity"/>
    <property type="evidence" value="ECO:0007669"/>
    <property type="project" value="UniProtKB-KW"/>
</dbReference>
<dbReference type="AlphaFoldDB" id="A0A1X2I835"/>
<feature type="compositionally biased region" description="Low complexity" evidence="5">
    <location>
        <begin position="47"/>
        <end position="67"/>
    </location>
</feature>
<reference evidence="6 7" key="1">
    <citation type="submission" date="2016-07" db="EMBL/GenBank/DDBJ databases">
        <title>Pervasive Adenine N6-methylation of Active Genes in Fungi.</title>
        <authorList>
            <consortium name="DOE Joint Genome Institute"/>
            <person name="Mondo S.J."/>
            <person name="Dannebaum R.O."/>
            <person name="Kuo R.C."/>
            <person name="Labutti K."/>
            <person name="Haridas S."/>
            <person name="Kuo A."/>
            <person name="Salamov A."/>
            <person name="Ahrendt S.R."/>
            <person name="Lipzen A."/>
            <person name="Sullivan W."/>
            <person name="Andreopoulos W.B."/>
            <person name="Clum A."/>
            <person name="Lindquist E."/>
            <person name="Daum C."/>
            <person name="Ramamoorthy G.K."/>
            <person name="Gryganskyi A."/>
            <person name="Culley D."/>
            <person name="Magnuson J.K."/>
            <person name="James T.Y."/>
            <person name="O'Malley M.A."/>
            <person name="Stajich J.E."/>
            <person name="Spatafora J.W."/>
            <person name="Visel A."/>
            <person name="Grigoriev I.V."/>
        </authorList>
    </citation>
    <scope>NUCLEOTIDE SEQUENCE [LARGE SCALE GENOMIC DNA]</scope>
    <source>
        <strain evidence="6 7">NRRL 1336</strain>
    </source>
</reference>
<dbReference type="GO" id="GO:0046872">
    <property type="term" value="F:metal ion binding"/>
    <property type="evidence" value="ECO:0007669"/>
    <property type="project" value="UniProtKB-KW"/>
</dbReference>
<dbReference type="InterPro" id="IPR010255">
    <property type="entry name" value="Haem_peroxidase_sf"/>
</dbReference>
<dbReference type="OrthoDB" id="823504at2759"/>